<accession>A0A059FSU3</accession>
<dbReference type="AlphaFoldDB" id="A0A059FSU3"/>
<keyword evidence="4" id="KW-0808">Transferase</keyword>
<dbReference type="InterPro" id="IPR000014">
    <property type="entry name" value="PAS"/>
</dbReference>
<dbReference type="RefSeq" id="WP_011648059.1">
    <property type="nucleotide sequence ID" value="NZ_ARYI01000007.1"/>
</dbReference>
<keyword evidence="10" id="KW-1185">Reference proteome</keyword>
<comment type="catalytic activity">
    <reaction evidence="1">
        <text>ATP + protein L-histidine = ADP + protein N-phospho-L-histidine.</text>
        <dbReference type="EC" id="2.7.13.3"/>
    </reaction>
</comment>
<evidence type="ECO:0000313" key="9">
    <source>
        <dbReference type="EMBL" id="KCZ93546.1"/>
    </source>
</evidence>
<dbReference type="PANTHER" id="PTHR41523:SF7">
    <property type="entry name" value="HISTIDINE KINASE"/>
    <property type="match status" value="1"/>
</dbReference>
<keyword evidence="3" id="KW-0597">Phosphoprotein</keyword>
<evidence type="ECO:0000256" key="4">
    <source>
        <dbReference type="ARBA" id="ARBA00022679"/>
    </source>
</evidence>
<dbReference type="OrthoDB" id="489241at2"/>
<dbReference type="EC" id="2.7.13.3" evidence="2"/>
<name>A0A059FSU3_9PROT</name>
<dbReference type="Gene3D" id="3.30.450.20">
    <property type="entry name" value="PAS domain"/>
    <property type="match status" value="1"/>
</dbReference>
<dbReference type="InterPro" id="IPR013656">
    <property type="entry name" value="PAS_4"/>
</dbReference>
<keyword evidence="5" id="KW-0547">Nucleotide-binding</keyword>
<keyword evidence="7" id="KW-0067">ATP-binding</keyword>
<evidence type="ECO:0000256" key="2">
    <source>
        <dbReference type="ARBA" id="ARBA00012438"/>
    </source>
</evidence>
<dbReference type="SMART" id="SM00911">
    <property type="entry name" value="HWE_HK"/>
    <property type="match status" value="1"/>
</dbReference>
<protein>
    <recommendedName>
        <fullName evidence="2">histidine kinase</fullName>
        <ecNumber evidence="2">2.7.13.3</ecNumber>
    </recommendedName>
</protein>
<dbReference type="InterPro" id="IPR011102">
    <property type="entry name" value="Sig_transdc_His_kinase_HWE"/>
</dbReference>
<evidence type="ECO:0000256" key="5">
    <source>
        <dbReference type="ARBA" id="ARBA00022741"/>
    </source>
</evidence>
<evidence type="ECO:0000256" key="3">
    <source>
        <dbReference type="ARBA" id="ARBA00022553"/>
    </source>
</evidence>
<keyword evidence="6 9" id="KW-0418">Kinase</keyword>
<comment type="caution">
    <text evidence="9">The sequence shown here is derived from an EMBL/GenBank/DDBJ whole genome shotgun (WGS) entry which is preliminary data.</text>
</comment>
<dbReference type="SUPFAM" id="SSF55785">
    <property type="entry name" value="PYP-like sensor domain (PAS domain)"/>
    <property type="match status" value="1"/>
</dbReference>
<evidence type="ECO:0000313" key="10">
    <source>
        <dbReference type="Proteomes" id="UP000025061"/>
    </source>
</evidence>
<proteinExistence type="predicted"/>
<dbReference type="Proteomes" id="UP000025061">
    <property type="component" value="Unassembled WGS sequence"/>
</dbReference>
<evidence type="ECO:0000256" key="6">
    <source>
        <dbReference type="ARBA" id="ARBA00022777"/>
    </source>
</evidence>
<organism evidence="9 10">
    <name type="scientific">Hyphomonas hirschiana VP5</name>
    <dbReference type="NCBI Taxonomy" id="1280951"/>
    <lineage>
        <taxon>Bacteria</taxon>
        <taxon>Pseudomonadati</taxon>
        <taxon>Pseudomonadota</taxon>
        <taxon>Alphaproteobacteria</taxon>
        <taxon>Hyphomonadales</taxon>
        <taxon>Hyphomonadaceae</taxon>
        <taxon>Hyphomonas</taxon>
    </lineage>
</organism>
<dbReference type="InterPro" id="IPR035965">
    <property type="entry name" value="PAS-like_dom_sf"/>
</dbReference>
<dbReference type="PANTHER" id="PTHR41523">
    <property type="entry name" value="TWO-COMPONENT SYSTEM SENSOR PROTEIN"/>
    <property type="match status" value="1"/>
</dbReference>
<dbReference type="GO" id="GO:0004673">
    <property type="term" value="F:protein histidine kinase activity"/>
    <property type="evidence" value="ECO:0007669"/>
    <property type="project" value="UniProtKB-EC"/>
</dbReference>
<sequence>MSPDALVILSSVTTPIQVIDRNFRFVFVNPAYLRVFGKTWEELAGQNVFDIYPEDPERKAEVSGRFERVLKGEFTNSNMQAYRLVGQDGRLVERFWKVDEAPLFGADGQVQYIVQTILDVTVEVQLRRQKDVINSELEHRLRNTLTMVGSLAILMGQNAESPQAFVETFTDRLDAMSRNLLMISDNHWQGLTYRQIVEAELAQVLELDSPRLTLRGPDVQFSVRSTKWTALLAHELVKNALRYGCFSVPDGKLTLLWTVENGNFITEWIEEGGQSGANFSSSGFGTQMLQLMPNTKMVREMRPKGFYLRTESPATFLQDEPDQSRLDMAR</sequence>
<dbReference type="EMBL" id="ARYI01000007">
    <property type="protein sequence ID" value="KCZ93546.1"/>
    <property type="molecule type" value="Genomic_DNA"/>
</dbReference>
<dbReference type="PATRIC" id="fig|1280951.3.peg.1843"/>
<dbReference type="GO" id="GO:0005524">
    <property type="term" value="F:ATP binding"/>
    <property type="evidence" value="ECO:0007669"/>
    <property type="project" value="UniProtKB-KW"/>
</dbReference>
<dbReference type="PROSITE" id="PS50112">
    <property type="entry name" value="PAS"/>
    <property type="match status" value="1"/>
</dbReference>
<evidence type="ECO:0000256" key="1">
    <source>
        <dbReference type="ARBA" id="ARBA00000085"/>
    </source>
</evidence>
<dbReference type="CDD" id="cd00130">
    <property type="entry name" value="PAS"/>
    <property type="match status" value="1"/>
</dbReference>
<feature type="domain" description="PAS" evidence="8">
    <location>
        <begin position="8"/>
        <end position="73"/>
    </location>
</feature>
<evidence type="ECO:0000259" key="8">
    <source>
        <dbReference type="PROSITE" id="PS50112"/>
    </source>
</evidence>
<dbReference type="SMART" id="SM00091">
    <property type="entry name" value="PAS"/>
    <property type="match status" value="1"/>
</dbReference>
<dbReference type="Pfam" id="PF07536">
    <property type="entry name" value="HWE_HK"/>
    <property type="match status" value="1"/>
</dbReference>
<reference evidence="9 10" key="1">
    <citation type="submission" date="2013-04" db="EMBL/GenBank/DDBJ databases">
        <title>Hyphomonas hirschiana VP5 Genome Sequencing.</title>
        <authorList>
            <person name="Lai Q."/>
            <person name="Shao Z."/>
        </authorList>
    </citation>
    <scope>NUCLEOTIDE SEQUENCE [LARGE SCALE GENOMIC DNA]</scope>
    <source>
        <strain evidence="9 10">VP5</strain>
    </source>
</reference>
<dbReference type="NCBIfam" id="TIGR00229">
    <property type="entry name" value="sensory_box"/>
    <property type="match status" value="1"/>
</dbReference>
<evidence type="ECO:0000256" key="7">
    <source>
        <dbReference type="ARBA" id="ARBA00022840"/>
    </source>
</evidence>
<dbReference type="Pfam" id="PF08448">
    <property type="entry name" value="PAS_4"/>
    <property type="match status" value="1"/>
</dbReference>
<gene>
    <name evidence="9" type="ORF">HHI_09127</name>
</gene>